<keyword evidence="1" id="KW-1133">Transmembrane helix</keyword>
<keyword evidence="6" id="KW-1185">Reference proteome</keyword>
<feature type="transmembrane region" description="Helical" evidence="1">
    <location>
        <begin position="275"/>
        <end position="297"/>
    </location>
</feature>
<dbReference type="Proteomes" id="UP001177258">
    <property type="component" value="Unassembled WGS sequence"/>
</dbReference>
<proteinExistence type="predicted"/>
<dbReference type="Pfam" id="PF08239">
    <property type="entry name" value="SH3_3"/>
    <property type="match status" value="1"/>
</dbReference>
<accession>A0AA90Q439</accession>
<dbReference type="AlphaFoldDB" id="A0AA90Q439"/>
<reference evidence="4 6" key="1">
    <citation type="submission" date="2023-07" db="EMBL/GenBank/DDBJ databases">
        <title>Unpublished Manusciprt.</title>
        <authorList>
            <person name="Aydin F."/>
            <person name="Tarhane S."/>
            <person name="Saticioglu I.B."/>
            <person name="Karakaya E."/>
            <person name="Abay S."/>
            <person name="Guran O."/>
            <person name="Bozkurt E."/>
            <person name="Uzum N."/>
            <person name="Olgun K."/>
            <person name="Jablonski D."/>
        </authorList>
    </citation>
    <scope>NUCLEOTIDE SEQUENCE</scope>
    <source>
        <strain evidence="6">faydin-H75</strain>
        <strain evidence="4">Faydin-H76</strain>
    </source>
</reference>
<comment type="caution">
    <text evidence="4">The sequence shown here is derived from an EMBL/GenBank/DDBJ whole genome shotgun (WGS) entry which is preliminary data.</text>
</comment>
<evidence type="ECO:0000313" key="5">
    <source>
        <dbReference type="Proteomes" id="UP001177258"/>
    </source>
</evidence>
<sequence length="380" mass="43618">MKKKFFLSIIFVIFSHVLYSDNGVSSDNINETQLPSMTDSNQAKIIYVKVENAEEISKNAIYVGQNIKITYSLLLFSNARFVGTEFVGGIDTNKLILRNPNTKWKLSSDGSYQAVYEYKIKTTDAVIPPLKVIALSSDGSYSDSSTSPSIKLNIIDLYQNKKYAGVVADKFNIARYRTKTYDNLNNILVFEIEAENSNLEDLKIPNISKQGFESGNFDTDNSEGIYYCILPKNIQDISFEYFSLQEDRFKSIKMAINPVDDMVSTQDDVKPKNNFLLFSNIFTMIILILLLIGYFVFKRKKIFLVVFGILLIYLLWNVFYTKQVVLLSGAKIRILPTYNSTILEIPTKNEQVEIIDRHQKYYKIKTDDEKTGWVDKDDIK</sequence>
<evidence type="ECO:0000256" key="1">
    <source>
        <dbReference type="SAM" id="Phobius"/>
    </source>
</evidence>
<evidence type="ECO:0000313" key="3">
    <source>
        <dbReference type="EMBL" id="MDO7253851.1"/>
    </source>
</evidence>
<reference evidence="3 5" key="3">
    <citation type="journal article" date="2024" name="Syst. Appl. Microbiol.">
        <title>Helicobacter cappadocius sp. nov., from lizards: The first psychrotrophic Helicobacter species.</title>
        <authorList>
            <person name="Aydin F."/>
            <person name="Tarhane S."/>
            <person name="Karakaya E."/>
            <person name="Abay S."/>
            <person name="Kayman T."/>
            <person name="Guran O."/>
            <person name="Bozkurt E."/>
            <person name="Uzum N."/>
            <person name="Avci A."/>
            <person name="Olgun K."/>
            <person name="Jablonski D."/>
            <person name="Guran C."/>
            <person name="Burcin Saticioglu I."/>
        </authorList>
    </citation>
    <scope>NUCLEOTIDE SEQUENCE [LARGE SCALE GENOMIC DNA]</scope>
    <source>
        <strain evidence="3">Faydin-H75</strain>
        <strain evidence="5">faydin-H76</strain>
    </source>
</reference>
<keyword evidence="1" id="KW-0812">Transmembrane</keyword>
<evidence type="ECO:0000313" key="6">
    <source>
        <dbReference type="Proteomes" id="UP001240777"/>
    </source>
</evidence>
<dbReference type="EMBL" id="JAUPEV010000016">
    <property type="protein sequence ID" value="MDO7253851.1"/>
    <property type="molecule type" value="Genomic_DNA"/>
</dbReference>
<keyword evidence="1" id="KW-0472">Membrane</keyword>
<feature type="transmembrane region" description="Helical" evidence="1">
    <location>
        <begin position="302"/>
        <end position="320"/>
    </location>
</feature>
<reference evidence="3" key="2">
    <citation type="submission" date="2023-07" db="EMBL/GenBank/DDBJ databases">
        <authorList>
            <person name="Aydin F."/>
            <person name="Tarhane S."/>
            <person name="Saticioglu I.B."/>
            <person name="Karakaya E."/>
            <person name="Abay S."/>
            <person name="Guran O."/>
            <person name="Bozkurt E."/>
            <person name="Uzum N."/>
            <person name="Olgun K."/>
            <person name="Jablonski D."/>
        </authorList>
    </citation>
    <scope>NUCLEOTIDE SEQUENCE</scope>
    <source>
        <strain evidence="3">Faydin-H75</strain>
    </source>
</reference>
<gene>
    <name evidence="3" type="ORF">Q5I04_08035</name>
    <name evidence="4" type="ORF">Q5I06_08455</name>
</gene>
<dbReference type="Gene3D" id="2.30.30.40">
    <property type="entry name" value="SH3 Domains"/>
    <property type="match status" value="1"/>
</dbReference>
<feature type="domain" description="SH3b" evidence="2">
    <location>
        <begin position="329"/>
        <end position="379"/>
    </location>
</feature>
<evidence type="ECO:0000313" key="4">
    <source>
        <dbReference type="EMBL" id="MDP2539803.1"/>
    </source>
</evidence>
<protein>
    <submittedName>
        <fullName evidence="4">SH3 domain-containing protein</fullName>
    </submittedName>
</protein>
<dbReference type="Proteomes" id="UP001240777">
    <property type="component" value="Unassembled WGS sequence"/>
</dbReference>
<evidence type="ECO:0000259" key="2">
    <source>
        <dbReference type="Pfam" id="PF08239"/>
    </source>
</evidence>
<organism evidence="4 5">
    <name type="scientific">Helicobacter cappadocius</name>
    <dbReference type="NCBI Taxonomy" id="3063998"/>
    <lineage>
        <taxon>Bacteria</taxon>
        <taxon>Pseudomonadati</taxon>
        <taxon>Campylobacterota</taxon>
        <taxon>Epsilonproteobacteria</taxon>
        <taxon>Campylobacterales</taxon>
        <taxon>Helicobacteraceae</taxon>
        <taxon>Helicobacter</taxon>
    </lineage>
</organism>
<dbReference type="RefSeq" id="WP_305517690.1">
    <property type="nucleotide sequence ID" value="NZ_JAUPEV010000016.1"/>
</dbReference>
<dbReference type="EMBL" id="JAUYZK010000017">
    <property type="protein sequence ID" value="MDP2539803.1"/>
    <property type="molecule type" value="Genomic_DNA"/>
</dbReference>
<name>A0AA90Q439_9HELI</name>
<dbReference type="InterPro" id="IPR003646">
    <property type="entry name" value="SH3-like_bac-type"/>
</dbReference>